<organism evidence="2 3">
    <name type="scientific">Monosiga brevicollis</name>
    <name type="common">Choanoflagellate</name>
    <dbReference type="NCBI Taxonomy" id="81824"/>
    <lineage>
        <taxon>Eukaryota</taxon>
        <taxon>Choanoflagellata</taxon>
        <taxon>Craspedida</taxon>
        <taxon>Salpingoecidae</taxon>
        <taxon>Monosiga</taxon>
    </lineage>
</organism>
<dbReference type="Gene3D" id="3.90.1720.10">
    <property type="entry name" value="endopeptidase domain like (from Nostoc punctiforme)"/>
    <property type="match status" value="1"/>
</dbReference>
<proteinExistence type="predicted"/>
<dbReference type="RefSeq" id="XP_001744467.1">
    <property type="nucleotide sequence ID" value="XM_001744415.1"/>
</dbReference>
<dbReference type="PANTHER" id="PTHR47664">
    <property type="entry name" value="NLPC_P60 DOMAIN-CONTAINING PROTEIN"/>
    <property type="match status" value="1"/>
</dbReference>
<dbReference type="InterPro" id="IPR038765">
    <property type="entry name" value="Papain-like_cys_pep_sf"/>
</dbReference>
<dbReference type="eggNOG" id="ENOG502RYY7">
    <property type="taxonomic scope" value="Eukaryota"/>
</dbReference>
<dbReference type="Proteomes" id="UP000001357">
    <property type="component" value="Unassembled WGS sequence"/>
</dbReference>
<dbReference type="InParanoid" id="A9UVL2"/>
<evidence type="ECO:0000256" key="1">
    <source>
        <dbReference type="SAM" id="MobiDB-lite"/>
    </source>
</evidence>
<dbReference type="AlphaFoldDB" id="A9UVL2"/>
<evidence type="ECO:0000313" key="3">
    <source>
        <dbReference type="Proteomes" id="UP000001357"/>
    </source>
</evidence>
<dbReference type="SUPFAM" id="SSF54001">
    <property type="entry name" value="Cysteine proteinases"/>
    <property type="match status" value="1"/>
</dbReference>
<evidence type="ECO:0000313" key="2">
    <source>
        <dbReference type="EMBL" id="EDQ90416.1"/>
    </source>
</evidence>
<feature type="compositionally biased region" description="Acidic residues" evidence="1">
    <location>
        <begin position="267"/>
        <end position="286"/>
    </location>
</feature>
<evidence type="ECO:0008006" key="4">
    <source>
        <dbReference type="Google" id="ProtNLM"/>
    </source>
</evidence>
<reference evidence="2 3" key="1">
    <citation type="journal article" date="2008" name="Nature">
        <title>The genome of the choanoflagellate Monosiga brevicollis and the origin of metazoans.</title>
        <authorList>
            <consortium name="JGI Sequencing"/>
            <person name="King N."/>
            <person name="Westbrook M.J."/>
            <person name="Young S.L."/>
            <person name="Kuo A."/>
            <person name="Abedin M."/>
            <person name="Chapman J."/>
            <person name="Fairclough S."/>
            <person name="Hellsten U."/>
            <person name="Isogai Y."/>
            <person name="Letunic I."/>
            <person name="Marr M."/>
            <person name="Pincus D."/>
            <person name="Putnam N."/>
            <person name="Rokas A."/>
            <person name="Wright K.J."/>
            <person name="Zuzow R."/>
            <person name="Dirks W."/>
            <person name="Good M."/>
            <person name="Goodstein D."/>
            <person name="Lemons D."/>
            <person name="Li W."/>
            <person name="Lyons J.B."/>
            <person name="Morris A."/>
            <person name="Nichols S."/>
            <person name="Richter D.J."/>
            <person name="Salamov A."/>
            <person name="Bork P."/>
            <person name="Lim W.A."/>
            <person name="Manning G."/>
            <person name="Miller W.T."/>
            <person name="McGinnis W."/>
            <person name="Shapiro H."/>
            <person name="Tjian R."/>
            <person name="Grigoriev I.V."/>
            <person name="Rokhsar D."/>
        </authorList>
    </citation>
    <scope>NUCLEOTIDE SEQUENCE [LARGE SCALE GENOMIC DNA]</scope>
    <source>
        <strain evidence="3">MX1 / ATCC 50154</strain>
    </source>
</reference>
<accession>A9UVL2</accession>
<sequence>MINLLAKRQQKQMARFKLPLNGFAINAGPTYSRLNEKLRRNEQPGHRSSAKLYASDFSSRSACLPTVSSTTYTTRTLMAHRLFQIKSYMGIPYSRKYHRDPSYCCGLVRQALRDLEKEFGFSVGPWNQAYQFDTLPVALTPETMQPGDLVFISGDYFRPTKRTQRHQMVHVEVWLGEGEKTIGARHQTGVIQVHDSYKFVSKSYGNMQFYFRSIDTWLDGVCKSHCTEHDWLSKAERRNKYSLFGTSGIEASQDLLGNAQDATDTAREEEADQDADIAASDDDELE</sequence>
<feature type="region of interest" description="Disordered" evidence="1">
    <location>
        <begin position="255"/>
        <end position="286"/>
    </location>
</feature>
<dbReference type="KEGG" id="mbr:MONBRDRAFT_24169"/>
<protein>
    <recommendedName>
        <fullName evidence="4">NlpC/P60 domain-containing protein</fullName>
    </recommendedName>
</protein>
<gene>
    <name evidence="2" type="ORF">MONBRDRAFT_24169</name>
</gene>
<keyword evidence="3" id="KW-1185">Reference proteome</keyword>
<dbReference type="EMBL" id="CH991547">
    <property type="protein sequence ID" value="EDQ90416.1"/>
    <property type="molecule type" value="Genomic_DNA"/>
</dbReference>
<name>A9UVL2_MONBE</name>
<dbReference type="GeneID" id="5890045"/>
<dbReference type="PANTHER" id="PTHR47664:SF1">
    <property type="entry name" value="CHROMOSOME UNDETERMINED SCAFFOLD_14, WHOLE GENOME SHOTGUN SEQUENCE"/>
    <property type="match status" value="1"/>
</dbReference>